<evidence type="ECO:0000256" key="4">
    <source>
        <dbReference type="ARBA" id="ARBA00023136"/>
    </source>
</evidence>
<dbReference type="PROSITE" id="PS50262">
    <property type="entry name" value="G_PROTEIN_RECEP_F1_2"/>
    <property type="match status" value="1"/>
</dbReference>
<evidence type="ECO:0000256" key="1">
    <source>
        <dbReference type="ARBA" id="ARBA00004370"/>
    </source>
</evidence>
<keyword evidence="4 5" id="KW-0472">Membrane</keyword>
<feature type="transmembrane region" description="Helical" evidence="5">
    <location>
        <begin position="241"/>
        <end position="260"/>
    </location>
</feature>
<dbReference type="Proteomes" id="UP000025227">
    <property type="component" value="Unplaced"/>
</dbReference>
<dbReference type="WBParaSite" id="HCON_00110225-00001">
    <property type="protein sequence ID" value="HCON_00110225-00001"/>
    <property type="gene ID" value="HCON_00110225"/>
</dbReference>
<accession>A0A7I5EAQ6</accession>
<evidence type="ECO:0000313" key="7">
    <source>
        <dbReference type="Proteomes" id="UP000025227"/>
    </source>
</evidence>
<organism evidence="7 8">
    <name type="scientific">Haemonchus contortus</name>
    <name type="common">Barber pole worm</name>
    <dbReference type="NCBI Taxonomy" id="6289"/>
    <lineage>
        <taxon>Eukaryota</taxon>
        <taxon>Metazoa</taxon>
        <taxon>Ecdysozoa</taxon>
        <taxon>Nematoda</taxon>
        <taxon>Chromadorea</taxon>
        <taxon>Rhabditida</taxon>
        <taxon>Rhabditina</taxon>
        <taxon>Rhabditomorpha</taxon>
        <taxon>Strongyloidea</taxon>
        <taxon>Trichostrongylidae</taxon>
        <taxon>Haemonchus</taxon>
    </lineage>
</organism>
<protein>
    <submittedName>
        <fullName evidence="8">G_PROTEIN_RECEP_F1_2 domain-containing protein</fullName>
    </submittedName>
</protein>
<feature type="transmembrane region" description="Helical" evidence="5">
    <location>
        <begin position="137"/>
        <end position="154"/>
    </location>
</feature>
<reference evidence="8" key="1">
    <citation type="submission" date="2020-12" db="UniProtKB">
        <authorList>
            <consortium name="WormBaseParasite"/>
        </authorList>
    </citation>
    <scope>IDENTIFICATION</scope>
    <source>
        <strain evidence="8">MHco3</strain>
    </source>
</reference>
<name>A0A7I5EAQ6_HAECO</name>
<dbReference type="GO" id="GO:0016020">
    <property type="term" value="C:membrane"/>
    <property type="evidence" value="ECO:0007669"/>
    <property type="project" value="UniProtKB-SubCell"/>
</dbReference>
<keyword evidence="2 5" id="KW-0812">Transmembrane</keyword>
<sequence length="375" mass="43221">MCETSSEARLVAERYFLMGVFGSGLALFGLLANGLLAVLFLTRTNYRHSPFFFLGFVALFDTLLDATFIVLLSVPVHAEYFDNYLLFMIWLQYMPVFYVFSQIFKIASVFCLIMASIERYCMTKHWTFTGFEQRTRWLALIFVIGMAIIIKNITADISVIERDECSGYRRFRIAFQSSDSYHLSLFNTAAIFVPFFTLIFLNGGIVMMLKKQNVQQLRSLITELTMGKDVMKIRRRNLRSATNTLIVIISAYLISNLLNVYLTITEYFDADFLHVHHPDFFRLAADFASVLTVFGNAIRCPAHFLSSSEIRHQFSLMVFGENQDKAKFESSSRRQSERLENPWISLLLAVHEKDRPSSPLLSRNYTKRHSSVAIC</sequence>
<feature type="transmembrane region" description="Helical" evidence="5">
    <location>
        <begin position="185"/>
        <end position="209"/>
    </location>
</feature>
<dbReference type="SUPFAM" id="SSF81321">
    <property type="entry name" value="Family A G protein-coupled receptor-like"/>
    <property type="match status" value="1"/>
</dbReference>
<dbReference type="Gene3D" id="1.20.1070.10">
    <property type="entry name" value="Rhodopsin 7-helix transmembrane proteins"/>
    <property type="match status" value="1"/>
</dbReference>
<dbReference type="OMA" id="MEEPISC"/>
<evidence type="ECO:0000259" key="6">
    <source>
        <dbReference type="PROSITE" id="PS50262"/>
    </source>
</evidence>
<feature type="transmembrane region" description="Helical" evidence="5">
    <location>
        <begin position="51"/>
        <end position="76"/>
    </location>
</feature>
<evidence type="ECO:0000256" key="2">
    <source>
        <dbReference type="ARBA" id="ARBA00022692"/>
    </source>
</evidence>
<feature type="domain" description="G-protein coupled receptors family 1 profile" evidence="6">
    <location>
        <begin position="32"/>
        <end position="303"/>
    </location>
</feature>
<dbReference type="InterPro" id="IPR017452">
    <property type="entry name" value="GPCR_Rhodpsn_7TM"/>
</dbReference>
<dbReference type="AlphaFoldDB" id="A0A7I5EAQ6"/>
<comment type="subcellular location">
    <subcellularLocation>
        <location evidence="1">Membrane</location>
    </subcellularLocation>
</comment>
<keyword evidence="7" id="KW-1185">Reference proteome</keyword>
<dbReference type="PANTHER" id="PTHR46709">
    <property type="entry name" value="PROTEIN CBG23488-RELATED"/>
    <property type="match status" value="1"/>
</dbReference>
<evidence type="ECO:0000313" key="8">
    <source>
        <dbReference type="WBParaSite" id="HCON_00110225-00001"/>
    </source>
</evidence>
<keyword evidence="3 5" id="KW-1133">Transmembrane helix</keyword>
<proteinExistence type="predicted"/>
<evidence type="ECO:0000256" key="5">
    <source>
        <dbReference type="SAM" id="Phobius"/>
    </source>
</evidence>
<dbReference type="PANTHER" id="PTHR46709:SF12">
    <property type="entry name" value="G-PROTEIN COUPLED RECEPTORS FAMILY 1 PROFILE DOMAIN-CONTAINING PROTEIN"/>
    <property type="match status" value="1"/>
</dbReference>
<feature type="transmembrane region" description="Helical" evidence="5">
    <location>
        <begin position="15"/>
        <end position="39"/>
    </location>
</feature>
<feature type="transmembrane region" description="Helical" evidence="5">
    <location>
        <begin position="96"/>
        <end position="117"/>
    </location>
</feature>
<dbReference type="OrthoDB" id="5797421at2759"/>
<evidence type="ECO:0000256" key="3">
    <source>
        <dbReference type="ARBA" id="ARBA00022989"/>
    </source>
</evidence>